<evidence type="ECO:0000256" key="1">
    <source>
        <dbReference type="SAM" id="MobiDB-lite"/>
    </source>
</evidence>
<evidence type="ECO:0000313" key="2">
    <source>
        <dbReference type="EMBL" id="KAG5641926.1"/>
    </source>
</evidence>
<dbReference type="InterPro" id="IPR011990">
    <property type="entry name" value="TPR-like_helical_dom_sf"/>
</dbReference>
<feature type="compositionally biased region" description="Basic and acidic residues" evidence="1">
    <location>
        <begin position="843"/>
        <end position="857"/>
    </location>
</feature>
<dbReference type="Gene3D" id="1.25.40.10">
    <property type="entry name" value="Tetratricopeptide repeat domain"/>
    <property type="match status" value="1"/>
</dbReference>
<gene>
    <name evidence="2" type="ORF">DXG03_003952</name>
</gene>
<feature type="compositionally biased region" description="Polar residues" evidence="1">
    <location>
        <begin position="601"/>
        <end position="614"/>
    </location>
</feature>
<organism evidence="2 3">
    <name type="scientific">Asterophora parasitica</name>
    <dbReference type="NCBI Taxonomy" id="117018"/>
    <lineage>
        <taxon>Eukaryota</taxon>
        <taxon>Fungi</taxon>
        <taxon>Dikarya</taxon>
        <taxon>Basidiomycota</taxon>
        <taxon>Agaricomycotina</taxon>
        <taxon>Agaricomycetes</taxon>
        <taxon>Agaricomycetidae</taxon>
        <taxon>Agaricales</taxon>
        <taxon>Tricholomatineae</taxon>
        <taxon>Lyophyllaceae</taxon>
        <taxon>Asterophora</taxon>
    </lineage>
</organism>
<feature type="compositionally biased region" description="Low complexity" evidence="1">
    <location>
        <begin position="491"/>
        <end position="505"/>
    </location>
</feature>
<evidence type="ECO:0008006" key="4">
    <source>
        <dbReference type="Google" id="ProtNLM"/>
    </source>
</evidence>
<dbReference type="PANTHER" id="PTHR47938:SF35">
    <property type="entry name" value="PENTATRICOPEPTIDE REPEAT-CONTAINING PROTEIN 4, MITOCHONDRIAL-RELATED"/>
    <property type="match status" value="1"/>
</dbReference>
<feature type="region of interest" description="Disordered" evidence="1">
    <location>
        <begin position="830"/>
        <end position="857"/>
    </location>
</feature>
<feature type="region of interest" description="Disordered" evidence="1">
    <location>
        <begin position="490"/>
        <end position="510"/>
    </location>
</feature>
<reference evidence="2" key="1">
    <citation type="submission" date="2020-07" db="EMBL/GenBank/DDBJ databases">
        <authorList>
            <person name="Nieuwenhuis M."/>
            <person name="Van De Peppel L.J.J."/>
        </authorList>
    </citation>
    <scope>NUCLEOTIDE SEQUENCE</scope>
    <source>
        <strain evidence="2">AP01</strain>
        <tissue evidence="2">Mycelium</tissue>
    </source>
</reference>
<sequence>MALCPSRMQHTFRSHALRRAHSTYSRPIKAAKFVDALLRETREPIWRLITALSTPHSPDLPAALSRHGVSVEQYRHWRPLLVESNLPSTVSIMQEHGLIVHPSQTQETRSRGRNAQRHLPSWLVLYLLAFKIRTQDAAFPVAPDLAFSHLPVAPRAVQGPLFIFTLLGLARFNLLVPMHRIIDEFLSTPLDHPQLYFNLLLQALACTPTRSVDTANHVVHVLKRMDARQLKLTPATYEALLNDRFVTLQLTKYLREKMAREGVVPTKEHLEAYLRVFSRNGSIHKAHDYLHDIHAKAPRGEGDADDPLHRANTLFLAAQDDRASAFTFLRSLLASPDSEATFPSSSPAPARIPKHYPTSSVTQRTLPTTDIYTFTSALAVATRDVNLSSASLLSLFTTVSSSTSPSTSSRSSHTVPNIRLAPTTATHTVLIRGLLARKDYALALTAWVAFRRTGLRIDREALSAGMVTLVRAGKAHQAIALLEEYAGSGRTLSVPSNSPTSSSTTQRRRRPYAPLPITSITLNDLLVALNRSGRPDVVFALFDAMSTLYNVHPDARTLSILLQSARLARRLDEGTVRGAVLRIGWEMGLGKRAEVDEETSADANTPITPSTTADTDTHASPPPSGIRVDHRSHLHALLGPPDAAEPHPYKPALWHGTLPWNHALLVFQRALFGAARDPTKLLGVQPPAKALVESVRTPEGNLGPFGFGMGLPPWHARTEDGWKAPALDVLLRRRSVPVLLRRSTDTSAPSPQPDHEYTSYYPAIIPTNEAYFNYILLLGVLGRGAEVAHVLAWMREIGVKPGRQTISAAVVLWREATGRAVLVERWTAGRGDRGSTPVVEQGAEGHEAEEDRNVSPGRERELLRAQRERKLEEWVEEEYNASSGEYRKLVRWLADWVGVWRLPGPKAISDWTRNIARLREGRDGDQEEGGVEEEGESADGEDGENMGEIGEQERQ</sequence>
<feature type="region of interest" description="Disordered" evidence="1">
    <location>
        <begin position="594"/>
        <end position="628"/>
    </location>
</feature>
<comment type="caution">
    <text evidence="2">The sequence shown here is derived from an EMBL/GenBank/DDBJ whole genome shotgun (WGS) entry which is preliminary data.</text>
</comment>
<protein>
    <recommendedName>
        <fullName evidence="4">Pentatricopeptide repeat protein</fullName>
    </recommendedName>
</protein>
<feature type="region of interest" description="Disordered" evidence="1">
    <location>
        <begin position="339"/>
        <end position="361"/>
    </location>
</feature>
<evidence type="ECO:0000313" key="3">
    <source>
        <dbReference type="Proteomes" id="UP000775547"/>
    </source>
</evidence>
<proteinExistence type="predicted"/>
<feature type="region of interest" description="Disordered" evidence="1">
    <location>
        <begin position="919"/>
        <end position="955"/>
    </location>
</feature>
<dbReference type="AlphaFoldDB" id="A0A9P7KBL7"/>
<dbReference type="Proteomes" id="UP000775547">
    <property type="component" value="Unassembled WGS sequence"/>
</dbReference>
<feature type="compositionally biased region" description="Acidic residues" evidence="1">
    <location>
        <begin position="925"/>
        <end position="945"/>
    </location>
</feature>
<dbReference type="OrthoDB" id="185373at2759"/>
<dbReference type="PANTHER" id="PTHR47938">
    <property type="entry name" value="RESPIRATORY COMPLEX I CHAPERONE (CIA84), PUTATIVE (AFU_ORTHOLOGUE AFUA_2G06020)-RELATED"/>
    <property type="match status" value="1"/>
</dbReference>
<dbReference type="GO" id="GO:0005739">
    <property type="term" value="C:mitochondrion"/>
    <property type="evidence" value="ECO:0007669"/>
    <property type="project" value="TreeGrafter"/>
</dbReference>
<dbReference type="EMBL" id="JABCKV010000233">
    <property type="protein sequence ID" value="KAG5641926.1"/>
    <property type="molecule type" value="Genomic_DNA"/>
</dbReference>
<dbReference type="GO" id="GO:0140053">
    <property type="term" value="P:mitochondrial gene expression"/>
    <property type="evidence" value="ECO:0007669"/>
    <property type="project" value="TreeGrafter"/>
</dbReference>
<name>A0A9P7KBL7_9AGAR</name>
<keyword evidence="3" id="KW-1185">Reference proteome</keyword>
<accession>A0A9P7KBL7</accession>
<dbReference type="GO" id="GO:0003729">
    <property type="term" value="F:mRNA binding"/>
    <property type="evidence" value="ECO:0007669"/>
    <property type="project" value="TreeGrafter"/>
</dbReference>
<reference evidence="2" key="2">
    <citation type="submission" date="2021-10" db="EMBL/GenBank/DDBJ databases">
        <title>Phylogenomics reveals ancestral predisposition of the termite-cultivated fungus Termitomyces towards a domesticated lifestyle.</title>
        <authorList>
            <person name="Auxier B."/>
            <person name="Grum-Grzhimaylo A."/>
            <person name="Cardenas M.E."/>
            <person name="Lodge J.D."/>
            <person name="Laessoe T."/>
            <person name="Pedersen O."/>
            <person name="Smith M.E."/>
            <person name="Kuyper T.W."/>
            <person name="Franco-Molano E.A."/>
            <person name="Baroni T.J."/>
            <person name="Aanen D.K."/>
        </authorList>
    </citation>
    <scope>NUCLEOTIDE SEQUENCE</scope>
    <source>
        <strain evidence="2">AP01</strain>
        <tissue evidence="2">Mycelium</tissue>
    </source>
</reference>